<proteinExistence type="predicted"/>
<dbReference type="AlphaFoldDB" id="A0A383WGU1"/>
<evidence type="ECO:0000313" key="3">
    <source>
        <dbReference type="Proteomes" id="UP000256970"/>
    </source>
</evidence>
<dbReference type="GO" id="GO:0005737">
    <property type="term" value="C:cytoplasm"/>
    <property type="evidence" value="ECO:0007669"/>
    <property type="project" value="TreeGrafter"/>
</dbReference>
<evidence type="ECO:0000259" key="1">
    <source>
        <dbReference type="Pfam" id="PF12706"/>
    </source>
</evidence>
<dbReference type="STRING" id="3088.A0A383WGU1"/>
<dbReference type="Gene3D" id="3.60.15.10">
    <property type="entry name" value="Ribonuclease Z/Hydroxyacylglutathione hydrolase-like"/>
    <property type="match status" value="1"/>
</dbReference>
<dbReference type="InterPro" id="IPR036866">
    <property type="entry name" value="RibonucZ/Hydroxyglut_hydro"/>
</dbReference>
<organism evidence="2 3">
    <name type="scientific">Tetradesmus obliquus</name>
    <name type="common">Green alga</name>
    <name type="synonym">Acutodesmus obliquus</name>
    <dbReference type="NCBI Taxonomy" id="3088"/>
    <lineage>
        <taxon>Eukaryota</taxon>
        <taxon>Viridiplantae</taxon>
        <taxon>Chlorophyta</taxon>
        <taxon>core chlorophytes</taxon>
        <taxon>Chlorophyceae</taxon>
        <taxon>CS clade</taxon>
        <taxon>Sphaeropleales</taxon>
        <taxon>Scenedesmaceae</taxon>
        <taxon>Tetradesmus</taxon>
    </lineage>
</organism>
<name>A0A383WGU1_TETOB</name>
<accession>A0A383WGU1</accession>
<dbReference type="InterPro" id="IPR001279">
    <property type="entry name" value="Metallo-B-lactamas"/>
</dbReference>
<sequence length="378" mass="41490">MGVAVGGAAAAAAQHVPAHHLSQAPPVLWGPRFTNPWPTWTGDKSLADVWGLMSKMRALGAPAWGYLSSNRSPSLEDCARAFPLVPPDAAALAAPPADAVQALWVGHASLLVQMEGVAFMTDPFFSQRSSPVQFLGPRRAVQPALVPEDAAMPRLDFVLLSHNHYDHLDTGSVDRLHRRFGPELAWYVPLGMKAWFSGRGITNVTELDWWQEVQHPGSKVRVVMTPAQHWSARGALDRRATLWGGWAVLGHDLRFWFAGDTGYCPVFKEIGDRLGPFDLAAIPIGAYEPRDFMRPMHIGPEEALQVHRDVRSRKSVGVHCCTFFLTTEPLDEPPRLLQQVLAQQQLDASEFVTLRHGALLQTAGGVDLNSPPLLPLSE</sequence>
<dbReference type="EMBL" id="FNXT01001263">
    <property type="protein sequence ID" value="SZX76641.1"/>
    <property type="molecule type" value="Genomic_DNA"/>
</dbReference>
<gene>
    <name evidence="2" type="ORF">BQ4739_LOCUS17016</name>
</gene>
<protein>
    <recommendedName>
        <fullName evidence="1">Metallo-beta-lactamase domain-containing protein</fullName>
    </recommendedName>
</protein>
<dbReference type="SUPFAM" id="SSF56281">
    <property type="entry name" value="Metallo-hydrolase/oxidoreductase"/>
    <property type="match status" value="1"/>
</dbReference>
<dbReference type="PANTHER" id="PTHR15032">
    <property type="entry name" value="N-ACYL-PHOSPHATIDYLETHANOLAMINE-HYDROLYZING PHOSPHOLIPASE D"/>
    <property type="match status" value="1"/>
</dbReference>
<dbReference type="PANTHER" id="PTHR15032:SF4">
    <property type="entry name" value="N-ACYL-PHOSPHATIDYLETHANOLAMINE-HYDROLYZING PHOSPHOLIPASE D"/>
    <property type="match status" value="1"/>
</dbReference>
<evidence type="ECO:0000313" key="2">
    <source>
        <dbReference type="EMBL" id="SZX76641.1"/>
    </source>
</evidence>
<dbReference type="Proteomes" id="UP000256970">
    <property type="component" value="Unassembled WGS sequence"/>
</dbReference>
<reference evidence="2 3" key="1">
    <citation type="submission" date="2016-10" db="EMBL/GenBank/DDBJ databases">
        <authorList>
            <person name="Cai Z."/>
        </authorList>
    </citation>
    <scope>NUCLEOTIDE SEQUENCE [LARGE SCALE GENOMIC DNA]</scope>
</reference>
<dbReference type="Pfam" id="PF12706">
    <property type="entry name" value="Lactamase_B_2"/>
    <property type="match status" value="1"/>
</dbReference>
<keyword evidence="3" id="KW-1185">Reference proteome</keyword>
<feature type="domain" description="Metallo-beta-lactamase" evidence="1">
    <location>
        <begin position="120"/>
        <end position="319"/>
    </location>
</feature>